<protein>
    <submittedName>
        <fullName evidence="1">TerB family tellurite resistance protein</fullName>
    </submittedName>
</protein>
<dbReference type="EMBL" id="WSQA01000016">
    <property type="protein sequence ID" value="MVZ63849.1"/>
    <property type="molecule type" value="Genomic_DNA"/>
</dbReference>
<evidence type="ECO:0000313" key="1">
    <source>
        <dbReference type="EMBL" id="MVZ63849.1"/>
    </source>
</evidence>
<reference evidence="1 2" key="1">
    <citation type="submission" date="2019-12" db="EMBL/GenBank/DDBJ databases">
        <authorList>
            <person name="Dong K."/>
        </authorList>
    </citation>
    <scope>NUCLEOTIDE SEQUENCE [LARGE SCALE GENOMIC DNA]</scope>
    <source>
        <strain evidence="1 2">JCM 31225</strain>
    </source>
</reference>
<dbReference type="OrthoDB" id="826958at2"/>
<name>A0A6N8L496_9SPHI</name>
<comment type="caution">
    <text evidence="1">The sequence shown here is derived from an EMBL/GenBank/DDBJ whole genome shotgun (WGS) entry which is preliminary data.</text>
</comment>
<gene>
    <name evidence="1" type="ORF">GQF63_17640</name>
</gene>
<sequence length="208" mass="24198">MKNKFLWILLLMIFQIPIKAFAQKHEVKQLLLNVEKLAQFKEILQEMKRGYNILLKGYGTVKDITQGNFSLHQTFLDGLLQVSPVVKNYQGVSELLRLQVQLLQQTKRSYSTYSMSDCLDPQELHYISQVHARLLKESLNSLEQLAVLLAHGSLRMSDAERIKAIDALLEEQQQRQITLSAFDSQSQLIILQRLKEFNDVRTMKRLIR</sequence>
<proteinExistence type="predicted"/>
<accession>A0A6N8L496</accession>
<evidence type="ECO:0000313" key="2">
    <source>
        <dbReference type="Proteomes" id="UP000435036"/>
    </source>
</evidence>
<organism evidence="1 2">
    <name type="scientific">Sphingobacterium humi</name>
    <dbReference type="NCBI Taxonomy" id="1796905"/>
    <lineage>
        <taxon>Bacteria</taxon>
        <taxon>Pseudomonadati</taxon>
        <taxon>Bacteroidota</taxon>
        <taxon>Sphingobacteriia</taxon>
        <taxon>Sphingobacteriales</taxon>
        <taxon>Sphingobacteriaceae</taxon>
        <taxon>Sphingobacterium</taxon>
    </lineage>
</organism>
<dbReference type="Proteomes" id="UP000435036">
    <property type="component" value="Unassembled WGS sequence"/>
</dbReference>
<dbReference type="AlphaFoldDB" id="A0A6N8L496"/>
<keyword evidence="2" id="KW-1185">Reference proteome</keyword>
<dbReference type="RefSeq" id="WP_160370567.1">
    <property type="nucleotide sequence ID" value="NZ_WSQA01000016.1"/>
</dbReference>